<feature type="region of interest" description="Disordered" evidence="1">
    <location>
        <begin position="1"/>
        <end position="40"/>
    </location>
</feature>
<evidence type="ECO:0000256" key="1">
    <source>
        <dbReference type="SAM" id="MobiDB-lite"/>
    </source>
</evidence>
<accession>J3MEJ4</accession>
<name>J3MEJ4_ORYBR</name>
<evidence type="ECO:0000313" key="3">
    <source>
        <dbReference type="Proteomes" id="UP000006038"/>
    </source>
</evidence>
<sequence length="74" mass="8499">MPRVSSRVFPEIRHQLSERGKASDELRRGECSKATRKTHQLSKIKMLEPLANQPLPRTETISSYICTQPSHTPR</sequence>
<dbReference type="HOGENOM" id="CLU_2691701_0_0_1"/>
<reference evidence="2" key="1">
    <citation type="journal article" date="2013" name="Nat. Commun.">
        <title>Whole-genome sequencing of Oryza brachyantha reveals mechanisms underlying Oryza genome evolution.</title>
        <authorList>
            <person name="Chen J."/>
            <person name="Huang Q."/>
            <person name="Gao D."/>
            <person name="Wang J."/>
            <person name="Lang Y."/>
            <person name="Liu T."/>
            <person name="Li B."/>
            <person name="Bai Z."/>
            <person name="Luis Goicoechea J."/>
            <person name="Liang C."/>
            <person name="Chen C."/>
            <person name="Zhang W."/>
            <person name="Sun S."/>
            <person name="Liao Y."/>
            <person name="Zhang X."/>
            <person name="Yang L."/>
            <person name="Song C."/>
            <person name="Wang M."/>
            <person name="Shi J."/>
            <person name="Liu G."/>
            <person name="Liu J."/>
            <person name="Zhou H."/>
            <person name="Zhou W."/>
            <person name="Yu Q."/>
            <person name="An N."/>
            <person name="Chen Y."/>
            <person name="Cai Q."/>
            <person name="Wang B."/>
            <person name="Liu B."/>
            <person name="Min J."/>
            <person name="Huang Y."/>
            <person name="Wu H."/>
            <person name="Li Z."/>
            <person name="Zhang Y."/>
            <person name="Yin Y."/>
            <person name="Song W."/>
            <person name="Jiang J."/>
            <person name="Jackson S.A."/>
            <person name="Wing R.A."/>
            <person name="Wang J."/>
            <person name="Chen M."/>
        </authorList>
    </citation>
    <scope>NUCLEOTIDE SEQUENCE [LARGE SCALE GENOMIC DNA]</scope>
    <source>
        <strain evidence="2">cv. IRGC 101232</strain>
    </source>
</reference>
<dbReference type="Gramene" id="OB06G24380.1">
    <property type="protein sequence ID" value="OB06G24380.1"/>
    <property type="gene ID" value="OB06G24380"/>
</dbReference>
<feature type="compositionally biased region" description="Basic and acidic residues" evidence="1">
    <location>
        <begin position="10"/>
        <end position="33"/>
    </location>
</feature>
<dbReference type="Proteomes" id="UP000006038">
    <property type="component" value="Chromosome 6"/>
</dbReference>
<keyword evidence="3" id="KW-1185">Reference proteome</keyword>
<proteinExistence type="predicted"/>
<reference evidence="2" key="2">
    <citation type="submission" date="2013-04" db="UniProtKB">
        <authorList>
            <consortium name="EnsemblPlants"/>
        </authorList>
    </citation>
    <scope>IDENTIFICATION</scope>
</reference>
<evidence type="ECO:0000313" key="2">
    <source>
        <dbReference type="EnsemblPlants" id="OB06G24380.1"/>
    </source>
</evidence>
<dbReference type="EnsemblPlants" id="OB06G24380.1">
    <property type="protein sequence ID" value="OB06G24380.1"/>
    <property type="gene ID" value="OB06G24380"/>
</dbReference>
<protein>
    <submittedName>
        <fullName evidence="2">Uncharacterized protein</fullName>
    </submittedName>
</protein>
<organism evidence="2">
    <name type="scientific">Oryza brachyantha</name>
    <name type="common">malo sina</name>
    <dbReference type="NCBI Taxonomy" id="4533"/>
    <lineage>
        <taxon>Eukaryota</taxon>
        <taxon>Viridiplantae</taxon>
        <taxon>Streptophyta</taxon>
        <taxon>Embryophyta</taxon>
        <taxon>Tracheophyta</taxon>
        <taxon>Spermatophyta</taxon>
        <taxon>Magnoliopsida</taxon>
        <taxon>Liliopsida</taxon>
        <taxon>Poales</taxon>
        <taxon>Poaceae</taxon>
        <taxon>BOP clade</taxon>
        <taxon>Oryzoideae</taxon>
        <taxon>Oryzeae</taxon>
        <taxon>Oryzinae</taxon>
        <taxon>Oryza</taxon>
    </lineage>
</organism>
<dbReference type="AlphaFoldDB" id="J3MEJ4"/>